<evidence type="ECO:0000256" key="1">
    <source>
        <dbReference type="SAM" id="SignalP"/>
    </source>
</evidence>
<dbReference type="OrthoDB" id="7773056at2759"/>
<dbReference type="Proteomes" id="UP001151699">
    <property type="component" value="Chromosome A"/>
</dbReference>
<sequence>MIACLTFLMLIAVIGTSFALNARLSNYCSFPPCCKSEINPPYTNAEKKSCPGHSECDDFNGCTYQGEFAFCGKKSHDYVIGTNIVSFFSTHGDVNKYKNKKLRITQGSKTIDAIVCDTCSDNDCRGCCTKNAGESGYLIDMESNTYARFGATDGPVTWNCLNC</sequence>
<proteinExistence type="predicted"/>
<organism evidence="2 3">
    <name type="scientific">Pseudolycoriella hygida</name>
    <dbReference type="NCBI Taxonomy" id="35572"/>
    <lineage>
        <taxon>Eukaryota</taxon>
        <taxon>Metazoa</taxon>
        <taxon>Ecdysozoa</taxon>
        <taxon>Arthropoda</taxon>
        <taxon>Hexapoda</taxon>
        <taxon>Insecta</taxon>
        <taxon>Pterygota</taxon>
        <taxon>Neoptera</taxon>
        <taxon>Endopterygota</taxon>
        <taxon>Diptera</taxon>
        <taxon>Nematocera</taxon>
        <taxon>Sciaroidea</taxon>
        <taxon>Sciaridae</taxon>
        <taxon>Pseudolycoriella</taxon>
    </lineage>
</organism>
<evidence type="ECO:0000313" key="3">
    <source>
        <dbReference type="Proteomes" id="UP001151699"/>
    </source>
</evidence>
<accession>A0A9Q0NAV2</accession>
<protein>
    <submittedName>
        <fullName evidence="2">Uncharacterized protein</fullName>
    </submittedName>
</protein>
<gene>
    <name evidence="2" type="ORF">Bhyg_01447</name>
</gene>
<evidence type="ECO:0000313" key="2">
    <source>
        <dbReference type="EMBL" id="KAJ6646236.1"/>
    </source>
</evidence>
<comment type="caution">
    <text evidence="2">The sequence shown here is derived from an EMBL/GenBank/DDBJ whole genome shotgun (WGS) entry which is preliminary data.</text>
</comment>
<keyword evidence="1" id="KW-0732">Signal</keyword>
<dbReference type="AlphaFoldDB" id="A0A9Q0NAV2"/>
<feature type="signal peptide" evidence="1">
    <location>
        <begin position="1"/>
        <end position="19"/>
    </location>
</feature>
<keyword evidence="3" id="KW-1185">Reference proteome</keyword>
<feature type="chain" id="PRO_5040179988" evidence="1">
    <location>
        <begin position="20"/>
        <end position="163"/>
    </location>
</feature>
<name>A0A9Q0NAV2_9DIPT</name>
<reference evidence="2" key="1">
    <citation type="submission" date="2022-07" db="EMBL/GenBank/DDBJ databases">
        <authorList>
            <person name="Trinca V."/>
            <person name="Uliana J.V.C."/>
            <person name="Torres T.T."/>
            <person name="Ward R.J."/>
            <person name="Monesi N."/>
        </authorList>
    </citation>
    <scope>NUCLEOTIDE SEQUENCE</scope>
    <source>
        <strain evidence="2">HSMRA1968</strain>
        <tissue evidence="2">Whole embryos</tissue>
    </source>
</reference>
<dbReference type="EMBL" id="WJQU01000001">
    <property type="protein sequence ID" value="KAJ6646236.1"/>
    <property type="molecule type" value="Genomic_DNA"/>
</dbReference>